<proteinExistence type="inferred from homology"/>
<dbReference type="GO" id="GO:0000146">
    <property type="term" value="F:microfilament motor activity"/>
    <property type="evidence" value="ECO:0007669"/>
    <property type="project" value="TreeGrafter"/>
</dbReference>
<keyword evidence="4" id="KW-0505">Motor protein</keyword>
<evidence type="ECO:0000256" key="6">
    <source>
        <dbReference type="PROSITE-ProRule" id="PRU00782"/>
    </source>
</evidence>
<comment type="caution">
    <text evidence="9">The sequence shown here is derived from an EMBL/GenBank/DDBJ whole genome shotgun (WGS) entry which is preliminary data.</text>
</comment>
<dbReference type="GO" id="GO:0005524">
    <property type="term" value="F:ATP binding"/>
    <property type="evidence" value="ECO:0007669"/>
    <property type="project" value="UniProtKB-KW"/>
</dbReference>
<feature type="domain" description="Myosin motor" evidence="8">
    <location>
        <begin position="1"/>
        <end position="170"/>
    </location>
</feature>
<dbReference type="GO" id="GO:0016020">
    <property type="term" value="C:membrane"/>
    <property type="evidence" value="ECO:0007669"/>
    <property type="project" value="TreeGrafter"/>
</dbReference>
<dbReference type="GO" id="GO:0005737">
    <property type="term" value="C:cytoplasm"/>
    <property type="evidence" value="ECO:0007669"/>
    <property type="project" value="TreeGrafter"/>
</dbReference>
<comment type="caution">
    <text evidence="6">Lacks conserved residue(s) required for the propagation of feature annotation.</text>
</comment>
<protein>
    <submittedName>
        <fullName evidence="9">Unconventional myosin-Va</fullName>
    </submittedName>
</protein>
<dbReference type="EMBL" id="BPLR01018601">
    <property type="protein sequence ID" value="GIZ00921.1"/>
    <property type="molecule type" value="Genomic_DNA"/>
</dbReference>
<dbReference type="GO" id="GO:0007015">
    <property type="term" value="P:actin filament organization"/>
    <property type="evidence" value="ECO:0007669"/>
    <property type="project" value="TreeGrafter"/>
</dbReference>
<keyword evidence="1" id="KW-0547">Nucleotide-binding</keyword>
<accession>A0AAV4Y4N4</accession>
<dbReference type="Proteomes" id="UP001054945">
    <property type="component" value="Unassembled WGS sequence"/>
</dbReference>
<dbReference type="AlphaFoldDB" id="A0AAV4Y4N4"/>
<dbReference type="PANTHER" id="PTHR13140">
    <property type="entry name" value="MYOSIN"/>
    <property type="match status" value="1"/>
</dbReference>
<feature type="region of interest" description="Disordered" evidence="7">
    <location>
        <begin position="1"/>
        <end position="28"/>
    </location>
</feature>
<reference evidence="9 10" key="1">
    <citation type="submission" date="2021-06" db="EMBL/GenBank/DDBJ databases">
        <title>Caerostris extrusa draft genome.</title>
        <authorList>
            <person name="Kono N."/>
            <person name="Arakawa K."/>
        </authorList>
    </citation>
    <scope>NUCLEOTIDE SEQUENCE [LARGE SCALE GENOMIC DNA]</scope>
</reference>
<evidence type="ECO:0000256" key="5">
    <source>
        <dbReference type="ARBA" id="ARBA00023203"/>
    </source>
</evidence>
<evidence type="ECO:0000259" key="8">
    <source>
        <dbReference type="PROSITE" id="PS51456"/>
    </source>
</evidence>
<dbReference type="InterPro" id="IPR036961">
    <property type="entry name" value="Kinesin_motor_dom_sf"/>
</dbReference>
<evidence type="ECO:0000256" key="7">
    <source>
        <dbReference type="SAM" id="MobiDB-lite"/>
    </source>
</evidence>
<keyword evidence="5 6" id="KW-0009">Actin-binding</keyword>
<keyword evidence="2" id="KW-0067">ATP-binding</keyword>
<evidence type="ECO:0000256" key="3">
    <source>
        <dbReference type="ARBA" id="ARBA00023123"/>
    </source>
</evidence>
<name>A0AAV4Y4N4_CAEEX</name>
<comment type="similarity">
    <text evidence="6">Belongs to the TRAFAC class myosin-kinesin ATPase superfamily. Myosin family.</text>
</comment>
<dbReference type="Gene3D" id="3.40.850.10">
    <property type="entry name" value="Kinesin motor domain"/>
    <property type="match status" value="1"/>
</dbReference>
<dbReference type="Pfam" id="PF00063">
    <property type="entry name" value="Myosin_head"/>
    <property type="match status" value="1"/>
</dbReference>
<evidence type="ECO:0000256" key="1">
    <source>
        <dbReference type="ARBA" id="ARBA00022741"/>
    </source>
</evidence>
<sequence>MSTKELYSKGRAQSWPIPDAEHACSGSRSKKFEKDELEVEVEDGSVNPWEILTLTFLLSLKKPILRWKVGGSATETQIEKKVLASNPIMEAIGNAKTTRNDNSSRFGKYIEIDFNQKYNIIGARDQNYFNYTNQGDAPTISGVDDAKNFQETRNALCLLGMILCALKYKL</sequence>
<dbReference type="GO" id="GO:0016459">
    <property type="term" value="C:myosin complex"/>
    <property type="evidence" value="ECO:0007669"/>
    <property type="project" value="UniProtKB-KW"/>
</dbReference>
<evidence type="ECO:0000313" key="9">
    <source>
        <dbReference type="EMBL" id="GIZ00921.1"/>
    </source>
</evidence>
<dbReference type="SUPFAM" id="SSF52540">
    <property type="entry name" value="P-loop containing nucleoside triphosphate hydrolases"/>
    <property type="match status" value="1"/>
</dbReference>
<dbReference type="PROSITE" id="PS51456">
    <property type="entry name" value="MYOSIN_MOTOR"/>
    <property type="match status" value="1"/>
</dbReference>
<dbReference type="PANTHER" id="PTHR13140:SF706">
    <property type="entry name" value="DILUTE CLASS UNCONVENTIONAL MYOSIN, ISOFORM C"/>
    <property type="match status" value="1"/>
</dbReference>
<gene>
    <name evidence="9" type="primary">MYO5A</name>
    <name evidence="9" type="ORF">CEXT_571851</name>
</gene>
<evidence type="ECO:0000256" key="2">
    <source>
        <dbReference type="ARBA" id="ARBA00022840"/>
    </source>
</evidence>
<organism evidence="9 10">
    <name type="scientific">Caerostris extrusa</name>
    <name type="common">Bark spider</name>
    <name type="synonym">Caerostris bankana</name>
    <dbReference type="NCBI Taxonomy" id="172846"/>
    <lineage>
        <taxon>Eukaryota</taxon>
        <taxon>Metazoa</taxon>
        <taxon>Ecdysozoa</taxon>
        <taxon>Arthropoda</taxon>
        <taxon>Chelicerata</taxon>
        <taxon>Arachnida</taxon>
        <taxon>Araneae</taxon>
        <taxon>Araneomorphae</taxon>
        <taxon>Entelegynae</taxon>
        <taxon>Araneoidea</taxon>
        <taxon>Araneidae</taxon>
        <taxon>Caerostris</taxon>
    </lineage>
</organism>
<dbReference type="GO" id="GO:0051015">
    <property type="term" value="F:actin filament binding"/>
    <property type="evidence" value="ECO:0007669"/>
    <property type="project" value="TreeGrafter"/>
</dbReference>
<evidence type="ECO:0000256" key="4">
    <source>
        <dbReference type="ARBA" id="ARBA00023175"/>
    </source>
</evidence>
<keyword evidence="3 6" id="KW-0518">Myosin</keyword>
<dbReference type="InterPro" id="IPR027417">
    <property type="entry name" value="P-loop_NTPase"/>
</dbReference>
<keyword evidence="10" id="KW-1185">Reference proteome</keyword>
<evidence type="ECO:0000313" key="10">
    <source>
        <dbReference type="Proteomes" id="UP001054945"/>
    </source>
</evidence>
<dbReference type="InterPro" id="IPR001609">
    <property type="entry name" value="Myosin_head_motor_dom-like"/>
</dbReference>